<dbReference type="GO" id="GO:0002143">
    <property type="term" value="P:tRNA wobble position uridine thiolation"/>
    <property type="evidence" value="ECO:0007669"/>
    <property type="project" value="TreeGrafter"/>
</dbReference>
<sequence length="537" mass="60841">MAVCFKCKQSQGVFRSRDGATKPYCADCFVEFCTRQIRDNLFKHCGMPCEVPLAVAVSGGHSSMSIFHQLGVLRAQNRMRPECGQVTFTFIPFHLREDELVLPLLAEEAEENAGVDPRQEELRCVAASMTEQFEKLETMIRTQCTQWKFASTLLFAEGEVCVVRYSDYLSPGELQAFRGVLHHSRLSLSDRELLYERLRQRVLMAAALECIHRWHRTRQAPSAVGWYHLLTGENALRCCMTTLREVMSGNGQNTVHLSGYRGFVGQCLVLRPLRTMLPHELVMYCRTQGIHAAYSPSLSTQTSLRSMNRTLELFFNNMLRTYRTSVFNVLNTVNKLHVETAPELTCMDPQRGASQQQAKRAIIGKSAQHHYEKLLTIQPPHYSWFGGSGMEPFSPRNDDRTHQLCLLCACLIPVPDEHAVMPQTGRRQFICKACMTFLQGLPDDFITVVPSELNTRNNRTGEKWARRITELSDSGSLDAFSSLAARMEALMRTADATAETGREKDIVETRNVRWRLSGHDVSGFLLQEDGEDDNVGE</sequence>
<dbReference type="VEuPathDB" id="TriTrypDB:C3747_37g122"/>
<evidence type="ECO:0000313" key="4">
    <source>
        <dbReference type="Proteomes" id="UP000246121"/>
    </source>
</evidence>
<dbReference type="SUPFAM" id="SSF52402">
    <property type="entry name" value="Adenine nucleotide alpha hydrolases-like"/>
    <property type="match status" value="1"/>
</dbReference>
<organism evidence="3 4">
    <name type="scientific">Trypanosoma cruzi</name>
    <dbReference type="NCBI Taxonomy" id="5693"/>
    <lineage>
        <taxon>Eukaryota</taxon>
        <taxon>Discoba</taxon>
        <taxon>Euglenozoa</taxon>
        <taxon>Kinetoplastea</taxon>
        <taxon>Metakinetoplastina</taxon>
        <taxon>Trypanosomatida</taxon>
        <taxon>Trypanosomatidae</taxon>
        <taxon>Trypanosoma</taxon>
        <taxon>Schizotrypanum</taxon>
    </lineage>
</organism>
<comment type="caution">
    <text evidence="3">The sequence shown here is derived from an EMBL/GenBank/DDBJ whole genome shotgun (WGS) entry which is preliminary data.</text>
</comment>
<dbReference type="InterPro" id="IPR019407">
    <property type="entry name" value="CTU2"/>
</dbReference>
<proteinExistence type="predicted"/>
<evidence type="ECO:0000313" key="3">
    <source>
        <dbReference type="EMBL" id="PWU87317.1"/>
    </source>
</evidence>
<accession>A0A2V2USJ9</accession>
<dbReference type="VEuPathDB" id="TriTrypDB:ECC02_004224"/>
<dbReference type="VEuPathDB" id="TriTrypDB:TcYC6_0102020"/>
<dbReference type="Proteomes" id="UP000246121">
    <property type="component" value="Unassembled WGS sequence"/>
</dbReference>
<protein>
    <recommendedName>
        <fullName evidence="5">Cytoplasmic tRNA 2-thiolation protein 2</fullName>
    </recommendedName>
</protein>
<dbReference type="Gene3D" id="3.40.50.620">
    <property type="entry name" value="HUPs"/>
    <property type="match status" value="1"/>
</dbReference>
<dbReference type="VEuPathDB" id="TriTrypDB:TCDM_06875"/>
<gene>
    <name evidence="3" type="ORF">C4B63_95g47</name>
</gene>
<dbReference type="GO" id="GO:0016783">
    <property type="term" value="F:sulfurtransferase activity"/>
    <property type="evidence" value="ECO:0007669"/>
    <property type="project" value="TreeGrafter"/>
</dbReference>
<dbReference type="GO" id="GO:0000049">
    <property type="term" value="F:tRNA binding"/>
    <property type="evidence" value="ECO:0007669"/>
    <property type="project" value="InterPro"/>
</dbReference>
<dbReference type="VEuPathDB" id="TriTrypDB:TCSYLVIO_002825"/>
<name>A0A2V2USJ9_TRYCR</name>
<evidence type="ECO:0000256" key="2">
    <source>
        <dbReference type="ARBA" id="ARBA00022694"/>
    </source>
</evidence>
<reference evidence="3 4" key="1">
    <citation type="journal article" date="2018" name="Microb. Genom.">
        <title>Expanding an expanded genome: long-read sequencing of Trypanosoma cruzi.</title>
        <authorList>
            <person name="Berna L."/>
            <person name="Rodriguez M."/>
            <person name="Chiribao M.L."/>
            <person name="Parodi-Talice A."/>
            <person name="Pita S."/>
            <person name="Rijo G."/>
            <person name="Alvarez-Valin F."/>
            <person name="Robello C."/>
        </authorList>
    </citation>
    <scope>NUCLEOTIDE SEQUENCE [LARGE SCALE GENOMIC DNA]</scope>
    <source>
        <strain evidence="3 4">Dm28c</strain>
    </source>
</reference>
<dbReference type="PANTHER" id="PTHR20882:SF14">
    <property type="entry name" value="CYTOPLASMIC TRNA 2-THIOLATION PROTEIN 2"/>
    <property type="match status" value="1"/>
</dbReference>
<dbReference type="VEuPathDB" id="TriTrypDB:TcCLB.506737.10"/>
<keyword evidence="2" id="KW-0819">tRNA processing</keyword>
<dbReference type="VEuPathDB" id="TriTrypDB:BCY84_17608"/>
<dbReference type="VEuPathDB" id="TriTrypDB:TcG_04427"/>
<keyword evidence="1" id="KW-0963">Cytoplasm</keyword>
<dbReference type="VEuPathDB" id="TriTrypDB:Tc_MARK_2173"/>
<dbReference type="InterPro" id="IPR014729">
    <property type="entry name" value="Rossmann-like_a/b/a_fold"/>
</dbReference>
<dbReference type="VEuPathDB" id="TriTrypDB:TcCL_ESM03639"/>
<dbReference type="EMBL" id="PRFA01000095">
    <property type="protein sequence ID" value="PWU87317.1"/>
    <property type="molecule type" value="Genomic_DNA"/>
</dbReference>
<dbReference type="VEuPathDB" id="TriTrypDB:TcCLB.511855.80"/>
<dbReference type="GO" id="GO:0005829">
    <property type="term" value="C:cytosol"/>
    <property type="evidence" value="ECO:0007669"/>
    <property type="project" value="TreeGrafter"/>
</dbReference>
<evidence type="ECO:0000256" key="1">
    <source>
        <dbReference type="ARBA" id="ARBA00022490"/>
    </source>
</evidence>
<dbReference type="AlphaFoldDB" id="A0A2V2USJ9"/>
<dbReference type="VEuPathDB" id="TriTrypDB:C4B63_95g47"/>
<evidence type="ECO:0008006" key="5">
    <source>
        <dbReference type="Google" id="ProtNLM"/>
    </source>
</evidence>
<dbReference type="PANTHER" id="PTHR20882">
    <property type="entry name" value="CYTOPLASMIC TRNA 2-THIOLATION PROTEIN 2"/>
    <property type="match status" value="1"/>
</dbReference>
<dbReference type="VEuPathDB" id="TriTrypDB:TcBrA4_0073700"/>